<protein>
    <submittedName>
        <fullName evidence="1">Uncharacterized protein</fullName>
    </submittedName>
</protein>
<organism evidence="1 2">
    <name type="scientific">Zalaria obscura</name>
    <dbReference type="NCBI Taxonomy" id="2024903"/>
    <lineage>
        <taxon>Eukaryota</taxon>
        <taxon>Fungi</taxon>
        <taxon>Dikarya</taxon>
        <taxon>Ascomycota</taxon>
        <taxon>Pezizomycotina</taxon>
        <taxon>Dothideomycetes</taxon>
        <taxon>Dothideomycetidae</taxon>
        <taxon>Dothideales</taxon>
        <taxon>Zalariaceae</taxon>
        <taxon>Zalaria</taxon>
    </lineage>
</organism>
<keyword evidence="2" id="KW-1185">Reference proteome</keyword>
<name>A0ACC3SE34_9PEZI</name>
<dbReference type="Proteomes" id="UP001320706">
    <property type="component" value="Unassembled WGS sequence"/>
</dbReference>
<sequence>MAHCSAGLDFELSAGLFCILSGVYSGTAAFGPAHRWMLEISFLSRRTCCARRGIRRNTVHAAADAVERRDGQLLGCEQQKLPRAVFAAEDSIGKRRSVVGGGREITF</sequence>
<reference evidence="1" key="1">
    <citation type="submission" date="2024-02" db="EMBL/GenBank/DDBJ databases">
        <title>Metagenome Assembled Genome of Zalaria obscura JY119.</title>
        <authorList>
            <person name="Vighnesh L."/>
            <person name="Jagadeeshwari U."/>
            <person name="Venkata Ramana C."/>
            <person name="Sasikala C."/>
        </authorList>
    </citation>
    <scope>NUCLEOTIDE SEQUENCE</scope>
    <source>
        <strain evidence="1">JY119</strain>
    </source>
</reference>
<proteinExistence type="predicted"/>
<comment type="caution">
    <text evidence="1">The sequence shown here is derived from an EMBL/GenBank/DDBJ whole genome shotgun (WGS) entry which is preliminary data.</text>
</comment>
<gene>
    <name evidence="1" type="ORF">M8818_003946</name>
</gene>
<evidence type="ECO:0000313" key="1">
    <source>
        <dbReference type="EMBL" id="KAK8208983.1"/>
    </source>
</evidence>
<accession>A0ACC3SE34</accession>
<evidence type="ECO:0000313" key="2">
    <source>
        <dbReference type="Proteomes" id="UP001320706"/>
    </source>
</evidence>
<dbReference type="EMBL" id="JAMKPW020000018">
    <property type="protein sequence ID" value="KAK8208983.1"/>
    <property type="molecule type" value="Genomic_DNA"/>
</dbReference>